<evidence type="ECO:0000256" key="6">
    <source>
        <dbReference type="ARBA" id="ARBA00022692"/>
    </source>
</evidence>
<feature type="transmembrane region" description="Helical" evidence="10">
    <location>
        <begin position="272"/>
        <end position="294"/>
    </location>
</feature>
<keyword evidence="13" id="KW-1185">Reference proteome</keyword>
<dbReference type="GO" id="GO:0022857">
    <property type="term" value="F:transmembrane transporter activity"/>
    <property type="evidence" value="ECO:0007669"/>
    <property type="project" value="InterPro"/>
</dbReference>
<dbReference type="OrthoDB" id="9783823at2"/>
<dbReference type="FunFam" id="1.20.1250.20:FF:000122">
    <property type="entry name" value="D-xylose transporter XylE"/>
    <property type="match status" value="1"/>
</dbReference>
<keyword evidence="7 10" id="KW-1133">Transmembrane helix</keyword>
<gene>
    <name evidence="12" type="primary">xylE_2</name>
    <name evidence="12" type="ORF">KS4_05210</name>
</gene>
<dbReference type="Proteomes" id="UP000317369">
    <property type="component" value="Chromosome"/>
</dbReference>
<proteinExistence type="inferred from homology"/>
<dbReference type="NCBIfam" id="TIGR00879">
    <property type="entry name" value="SP"/>
    <property type="match status" value="1"/>
</dbReference>
<dbReference type="SUPFAM" id="SSF103473">
    <property type="entry name" value="MFS general substrate transporter"/>
    <property type="match status" value="1"/>
</dbReference>
<name>A0A517YQI6_9BACT</name>
<dbReference type="InterPro" id="IPR050820">
    <property type="entry name" value="MFS_Sugar_Transporter"/>
</dbReference>
<dbReference type="PANTHER" id="PTHR48023:SF4">
    <property type="entry name" value="D-XYLOSE-PROTON SYMPORTER-LIKE 2"/>
    <property type="match status" value="1"/>
</dbReference>
<dbReference type="PROSITE" id="PS00216">
    <property type="entry name" value="SUGAR_TRANSPORT_1"/>
    <property type="match status" value="1"/>
</dbReference>
<evidence type="ECO:0000256" key="8">
    <source>
        <dbReference type="ARBA" id="ARBA00023136"/>
    </source>
</evidence>
<dbReference type="InterPro" id="IPR036259">
    <property type="entry name" value="MFS_trans_sf"/>
</dbReference>
<feature type="transmembrane region" description="Helical" evidence="10">
    <location>
        <begin position="414"/>
        <end position="434"/>
    </location>
</feature>
<evidence type="ECO:0000256" key="9">
    <source>
        <dbReference type="RuleBase" id="RU003346"/>
    </source>
</evidence>
<reference evidence="12 13" key="1">
    <citation type="submission" date="2019-02" db="EMBL/GenBank/DDBJ databases">
        <title>Deep-cultivation of Planctomycetes and their phenomic and genomic characterization uncovers novel biology.</title>
        <authorList>
            <person name="Wiegand S."/>
            <person name="Jogler M."/>
            <person name="Boedeker C."/>
            <person name="Pinto D."/>
            <person name="Vollmers J."/>
            <person name="Rivas-Marin E."/>
            <person name="Kohn T."/>
            <person name="Peeters S.H."/>
            <person name="Heuer A."/>
            <person name="Rast P."/>
            <person name="Oberbeckmann S."/>
            <person name="Bunk B."/>
            <person name="Jeske O."/>
            <person name="Meyerdierks A."/>
            <person name="Storesund J.E."/>
            <person name="Kallscheuer N."/>
            <person name="Luecker S."/>
            <person name="Lage O.M."/>
            <person name="Pohl T."/>
            <person name="Merkel B.J."/>
            <person name="Hornburger P."/>
            <person name="Mueller R.-W."/>
            <person name="Bruemmer F."/>
            <person name="Labrenz M."/>
            <person name="Spormann A.M."/>
            <person name="Op den Camp H."/>
            <person name="Overmann J."/>
            <person name="Amann R."/>
            <person name="Jetten M.S.M."/>
            <person name="Mascher T."/>
            <person name="Medema M.H."/>
            <person name="Devos D.P."/>
            <person name="Kaster A.-K."/>
            <person name="Ovreas L."/>
            <person name="Rohde M."/>
            <person name="Galperin M.Y."/>
            <person name="Jogler C."/>
        </authorList>
    </citation>
    <scope>NUCLEOTIDE SEQUENCE [LARGE SCALE GENOMIC DNA]</scope>
    <source>
        <strain evidence="12 13">KS4</strain>
    </source>
</reference>
<feature type="transmembrane region" description="Helical" evidence="10">
    <location>
        <begin position="92"/>
        <end position="110"/>
    </location>
</feature>
<dbReference type="KEGG" id="pcor:KS4_05210"/>
<dbReference type="InterPro" id="IPR005828">
    <property type="entry name" value="MFS_sugar_transport-like"/>
</dbReference>
<evidence type="ECO:0000256" key="5">
    <source>
        <dbReference type="ARBA" id="ARBA00022597"/>
    </source>
</evidence>
<comment type="similarity">
    <text evidence="2 9">Belongs to the major facilitator superfamily. Sugar transporter (TC 2.A.1.1) family.</text>
</comment>
<feature type="transmembrane region" description="Helical" evidence="10">
    <location>
        <begin position="150"/>
        <end position="172"/>
    </location>
</feature>
<dbReference type="CDD" id="cd17359">
    <property type="entry name" value="MFS_XylE_like"/>
    <property type="match status" value="1"/>
</dbReference>
<organism evidence="12 13">
    <name type="scientific">Poriferisphaera corsica</name>
    <dbReference type="NCBI Taxonomy" id="2528020"/>
    <lineage>
        <taxon>Bacteria</taxon>
        <taxon>Pseudomonadati</taxon>
        <taxon>Planctomycetota</taxon>
        <taxon>Phycisphaerae</taxon>
        <taxon>Phycisphaerales</taxon>
        <taxon>Phycisphaeraceae</taxon>
        <taxon>Poriferisphaera</taxon>
    </lineage>
</organism>
<keyword evidence="6 10" id="KW-0812">Transmembrane</keyword>
<evidence type="ECO:0000259" key="11">
    <source>
        <dbReference type="PROSITE" id="PS50850"/>
    </source>
</evidence>
<evidence type="ECO:0000256" key="10">
    <source>
        <dbReference type="SAM" id="Phobius"/>
    </source>
</evidence>
<dbReference type="PROSITE" id="PS51257">
    <property type="entry name" value="PROKAR_LIPOPROTEIN"/>
    <property type="match status" value="1"/>
</dbReference>
<feature type="transmembrane region" description="Helical" evidence="10">
    <location>
        <begin position="20"/>
        <end position="39"/>
    </location>
</feature>
<dbReference type="InterPro" id="IPR003663">
    <property type="entry name" value="Sugar/inositol_transpt"/>
</dbReference>
<dbReference type="RefSeq" id="WP_145074158.1">
    <property type="nucleotide sequence ID" value="NZ_CP036425.1"/>
</dbReference>
<feature type="transmembrane region" description="Helical" evidence="10">
    <location>
        <begin position="314"/>
        <end position="332"/>
    </location>
</feature>
<feature type="domain" description="Major facilitator superfamily (MFS) profile" evidence="11">
    <location>
        <begin position="26"/>
        <end position="468"/>
    </location>
</feature>
<dbReference type="PRINTS" id="PR00171">
    <property type="entry name" value="SUGRTRNSPORT"/>
</dbReference>
<protein>
    <submittedName>
        <fullName evidence="12">D-xylose-proton symporter</fullName>
    </submittedName>
</protein>
<keyword evidence="4" id="KW-1003">Cell membrane</keyword>
<dbReference type="PROSITE" id="PS50850">
    <property type="entry name" value="MFS"/>
    <property type="match status" value="1"/>
</dbReference>
<dbReference type="PANTHER" id="PTHR48023">
    <property type="entry name" value="D-XYLOSE-PROTON SYMPORTER-LIKE 2"/>
    <property type="match status" value="1"/>
</dbReference>
<evidence type="ECO:0000313" key="13">
    <source>
        <dbReference type="Proteomes" id="UP000317369"/>
    </source>
</evidence>
<dbReference type="GO" id="GO:0005886">
    <property type="term" value="C:plasma membrane"/>
    <property type="evidence" value="ECO:0007669"/>
    <property type="project" value="UniProtKB-SubCell"/>
</dbReference>
<feature type="transmembrane region" description="Helical" evidence="10">
    <location>
        <begin position="192"/>
        <end position="211"/>
    </location>
</feature>
<dbReference type="InterPro" id="IPR047984">
    <property type="entry name" value="XylE-like"/>
</dbReference>
<dbReference type="InterPro" id="IPR020846">
    <property type="entry name" value="MFS_dom"/>
</dbReference>
<dbReference type="Gene3D" id="1.20.1250.20">
    <property type="entry name" value="MFS general substrate transporter like domains"/>
    <property type="match status" value="2"/>
</dbReference>
<feature type="transmembrane region" description="Helical" evidence="10">
    <location>
        <begin position="376"/>
        <end position="402"/>
    </location>
</feature>
<sequence length="477" mass="51231">MNEASNKSNHSHGEIEQGNILYVITLSCVAAVGGFLFGYDSGVINGTIPALQTAFKSTNVGTGFNVASILLGCVFGALLAGTCANRFGRKPTMIVTAVAFMLSAIGSGIANTSEFFVAARILGGLAVGAASVISPAYIAEIAPKHIRGGLGSLQQLAIVLGIFAAFLTNYLIAHSAGNAINTWLLGFAAWRWMFWMEAVPSIVFFIGAILIPESPRHLVAKGYHERAKSIFLKTRGGNVHLLVEQVKETLKTNKQPSFKDLIHDKSKRIHSIVWIGIVLSIFQQFVGINVVIYYGAYLWEAAGFTEAQALQTNLLSGAVNVSATIVAILLIDKVGRKPLLAAGSIGMFVNLAILTVIFSLADMDKDGNLMLTSNQAIVGLTVINLFVFFFGVSWGPVVWVLLGEMFPNRIRAAALSVGAAAQWLANFVITLTFPPMLAVLGLSGSYAIYTLFALISLIFVLIWIRETKGKQLEEMQL</sequence>
<evidence type="ECO:0000256" key="1">
    <source>
        <dbReference type="ARBA" id="ARBA00004651"/>
    </source>
</evidence>
<feature type="transmembrane region" description="Helical" evidence="10">
    <location>
        <begin position="446"/>
        <end position="464"/>
    </location>
</feature>
<keyword evidence="3 9" id="KW-0813">Transport</keyword>
<dbReference type="PROSITE" id="PS00217">
    <property type="entry name" value="SUGAR_TRANSPORT_2"/>
    <property type="match status" value="1"/>
</dbReference>
<dbReference type="Pfam" id="PF00083">
    <property type="entry name" value="Sugar_tr"/>
    <property type="match status" value="1"/>
</dbReference>
<feature type="transmembrane region" description="Helical" evidence="10">
    <location>
        <begin position="116"/>
        <end position="138"/>
    </location>
</feature>
<accession>A0A517YQI6</accession>
<dbReference type="InterPro" id="IPR005829">
    <property type="entry name" value="Sugar_transporter_CS"/>
</dbReference>
<feature type="transmembrane region" description="Helical" evidence="10">
    <location>
        <begin position="59"/>
        <end position="80"/>
    </location>
</feature>
<evidence type="ECO:0000313" key="12">
    <source>
        <dbReference type="EMBL" id="QDU32489.1"/>
    </source>
</evidence>
<dbReference type="AlphaFoldDB" id="A0A517YQI6"/>
<evidence type="ECO:0000256" key="2">
    <source>
        <dbReference type="ARBA" id="ARBA00010992"/>
    </source>
</evidence>
<evidence type="ECO:0000256" key="7">
    <source>
        <dbReference type="ARBA" id="ARBA00022989"/>
    </source>
</evidence>
<feature type="transmembrane region" description="Helical" evidence="10">
    <location>
        <begin position="339"/>
        <end position="361"/>
    </location>
</feature>
<comment type="subcellular location">
    <subcellularLocation>
        <location evidence="1">Cell membrane</location>
        <topology evidence="1">Multi-pass membrane protein</topology>
    </subcellularLocation>
</comment>
<keyword evidence="5" id="KW-0762">Sugar transport</keyword>
<dbReference type="EMBL" id="CP036425">
    <property type="protein sequence ID" value="QDU32489.1"/>
    <property type="molecule type" value="Genomic_DNA"/>
</dbReference>
<evidence type="ECO:0000256" key="3">
    <source>
        <dbReference type="ARBA" id="ARBA00022448"/>
    </source>
</evidence>
<evidence type="ECO:0000256" key="4">
    <source>
        <dbReference type="ARBA" id="ARBA00022475"/>
    </source>
</evidence>
<keyword evidence="8 10" id="KW-0472">Membrane</keyword>